<keyword evidence="2 4" id="KW-0694">RNA-binding</keyword>
<dbReference type="GO" id="GO:0034605">
    <property type="term" value="P:cellular response to heat"/>
    <property type="evidence" value="ECO:0007669"/>
    <property type="project" value="InterPro"/>
</dbReference>
<evidence type="ECO:0000259" key="6">
    <source>
        <dbReference type="Pfam" id="PF01479"/>
    </source>
</evidence>
<dbReference type="GO" id="GO:0003677">
    <property type="term" value="F:DNA binding"/>
    <property type="evidence" value="ECO:0007669"/>
    <property type="project" value="UniProtKB-KW"/>
</dbReference>
<keyword evidence="3 4" id="KW-0238">DNA-binding</keyword>
<organism evidence="7 8">
    <name type="scientific">Aliikangiella marina</name>
    <dbReference type="NCBI Taxonomy" id="1712262"/>
    <lineage>
        <taxon>Bacteria</taxon>
        <taxon>Pseudomonadati</taxon>
        <taxon>Pseudomonadota</taxon>
        <taxon>Gammaproteobacteria</taxon>
        <taxon>Oceanospirillales</taxon>
        <taxon>Pleioneaceae</taxon>
        <taxon>Aliikangiella</taxon>
    </lineage>
</organism>
<dbReference type="NCBIfam" id="NF007673">
    <property type="entry name" value="PRK10348.1"/>
    <property type="match status" value="1"/>
</dbReference>
<dbReference type="AlphaFoldDB" id="A0A545T9N7"/>
<feature type="domain" description="RNA-binding S4" evidence="6">
    <location>
        <begin position="8"/>
        <end position="53"/>
    </location>
</feature>
<evidence type="ECO:0000256" key="2">
    <source>
        <dbReference type="ARBA" id="ARBA00022884"/>
    </source>
</evidence>
<keyword evidence="7" id="KW-0346">Stress response</keyword>
<dbReference type="InterPro" id="IPR036986">
    <property type="entry name" value="S4_RNA-bd_sf"/>
</dbReference>
<evidence type="ECO:0000313" key="7">
    <source>
        <dbReference type="EMBL" id="TQV73918.1"/>
    </source>
</evidence>
<evidence type="ECO:0000256" key="1">
    <source>
        <dbReference type="ARBA" id="ARBA00008396"/>
    </source>
</evidence>
<sequence>MSQESKIRLDKWLWACRFYKTRAIAKAAIDGGKVHYEGQKPKPGKVVQLGETIKLRQGFDEKTVIVTALSDKRGPAKVAQTLYEETAESIRKREETTQMRKLAAPTTHKKPDKKQRRMIHRFKNIHDYDPQSEGS</sequence>
<dbReference type="PIRSF" id="PIRSF016821">
    <property type="entry name" value="HSP15"/>
    <property type="match status" value="1"/>
</dbReference>
<feature type="region of interest" description="Disordered" evidence="5">
    <location>
        <begin position="94"/>
        <end position="116"/>
    </location>
</feature>
<feature type="compositionally biased region" description="Basic residues" evidence="5">
    <location>
        <begin position="107"/>
        <end position="116"/>
    </location>
</feature>
<dbReference type="PROSITE" id="PS50889">
    <property type="entry name" value="S4"/>
    <property type="match status" value="1"/>
</dbReference>
<keyword evidence="8" id="KW-1185">Reference proteome</keyword>
<dbReference type="InterPro" id="IPR025708">
    <property type="entry name" value="HSP15"/>
</dbReference>
<dbReference type="GO" id="GO:0003727">
    <property type="term" value="F:single-stranded RNA binding"/>
    <property type="evidence" value="ECO:0007669"/>
    <property type="project" value="InterPro"/>
</dbReference>
<dbReference type="SUPFAM" id="SSF55174">
    <property type="entry name" value="Alpha-L RNA-binding motif"/>
    <property type="match status" value="1"/>
</dbReference>
<dbReference type="Pfam" id="PF01479">
    <property type="entry name" value="S4"/>
    <property type="match status" value="1"/>
</dbReference>
<accession>A0A545T9N7</accession>
<evidence type="ECO:0000256" key="3">
    <source>
        <dbReference type="ARBA" id="ARBA00023125"/>
    </source>
</evidence>
<dbReference type="OrthoDB" id="9797176at2"/>
<evidence type="ECO:0000256" key="5">
    <source>
        <dbReference type="SAM" id="MobiDB-lite"/>
    </source>
</evidence>
<dbReference type="Gene3D" id="3.10.290.10">
    <property type="entry name" value="RNA-binding S4 domain"/>
    <property type="match status" value="1"/>
</dbReference>
<name>A0A545T9N7_9GAMM</name>
<dbReference type="InterPro" id="IPR002942">
    <property type="entry name" value="S4_RNA-bd"/>
</dbReference>
<dbReference type="GO" id="GO:0043023">
    <property type="term" value="F:ribosomal large subunit binding"/>
    <property type="evidence" value="ECO:0007669"/>
    <property type="project" value="InterPro"/>
</dbReference>
<evidence type="ECO:0000256" key="4">
    <source>
        <dbReference type="PIRNR" id="PIRNR016821"/>
    </source>
</evidence>
<proteinExistence type="inferred from homology"/>
<gene>
    <name evidence="7" type="primary">hslR</name>
    <name evidence="7" type="ORF">FLL45_13720</name>
</gene>
<dbReference type="Proteomes" id="UP000317839">
    <property type="component" value="Unassembled WGS sequence"/>
</dbReference>
<comment type="similarity">
    <text evidence="1 4">Belongs to the HSP15 family.</text>
</comment>
<reference evidence="7 8" key="1">
    <citation type="submission" date="2019-06" db="EMBL/GenBank/DDBJ databases">
        <title>Draft genome of Aliikangiella marina GYP-15.</title>
        <authorList>
            <person name="Wang G."/>
        </authorList>
    </citation>
    <scope>NUCLEOTIDE SEQUENCE [LARGE SCALE GENOMIC DNA]</scope>
    <source>
        <strain evidence="7 8">GYP-15</strain>
    </source>
</reference>
<protein>
    <recommendedName>
        <fullName evidence="4">Heat shock protein 15</fullName>
    </recommendedName>
</protein>
<dbReference type="EMBL" id="VIKR01000003">
    <property type="protein sequence ID" value="TQV73918.1"/>
    <property type="molecule type" value="Genomic_DNA"/>
</dbReference>
<dbReference type="RefSeq" id="WP_142942625.1">
    <property type="nucleotide sequence ID" value="NZ_VIKR01000003.1"/>
</dbReference>
<dbReference type="CDD" id="cd00165">
    <property type="entry name" value="S4"/>
    <property type="match status" value="1"/>
</dbReference>
<comment type="caution">
    <text evidence="7">The sequence shown here is derived from an EMBL/GenBank/DDBJ whole genome shotgun (WGS) entry which is preliminary data.</text>
</comment>
<evidence type="ECO:0000313" key="8">
    <source>
        <dbReference type="Proteomes" id="UP000317839"/>
    </source>
</evidence>